<name>A0A212M0J5_9FIRM</name>
<keyword evidence="3" id="KW-0520">NAD</keyword>
<dbReference type="GO" id="GO:0046872">
    <property type="term" value="F:metal ion binding"/>
    <property type="evidence" value="ECO:0007669"/>
    <property type="project" value="UniProtKB-KW"/>
</dbReference>
<dbReference type="Pfam" id="PF04166">
    <property type="entry name" value="PdxA"/>
    <property type="match status" value="1"/>
</dbReference>
<dbReference type="EC" id="1.1.1.262" evidence="4"/>
<dbReference type="Gene3D" id="3.40.718.10">
    <property type="entry name" value="Isopropylmalate Dehydrogenase"/>
    <property type="match status" value="1"/>
</dbReference>
<keyword evidence="2 4" id="KW-0560">Oxidoreductase</keyword>
<reference evidence="4" key="1">
    <citation type="submission" date="2016-08" db="EMBL/GenBank/DDBJ databases">
        <authorList>
            <person name="Seilhamer J.J."/>
        </authorList>
    </citation>
    <scope>NUCLEOTIDE SEQUENCE</scope>
    <source>
        <strain evidence="4">86</strain>
    </source>
</reference>
<accession>A0A212M0J5</accession>
<evidence type="ECO:0000256" key="2">
    <source>
        <dbReference type="ARBA" id="ARBA00023002"/>
    </source>
</evidence>
<dbReference type="GO" id="GO:0051287">
    <property type="term" value="F:NAD binding"/>
    <property type="evidence" value="ECO:0007669"/>
    <property type="project" value="InterPro"/>
</dbReference>
<dbReference type="GO" id="GO:0050570">
    <property type="term" value="F:4-hydroxythreonine-4-phosphate dehydrogenase activity"/>
    <property type="evidence" value="ECO:0007669"/>
    <property type="project" value="UniProtKB-EC"/>
</dbReference>
<evidence type="ECO:0000256" key="1">
    <source>
        <dbReference type="ARBA" id="ARBA00022723"/>
    </source>
</evidence>
<dbReference type="EMBL" id="FMJE01000007">
    <property type="protein sequence ID" value="SCM83286.1"/>
    <property type="molecule type" value="Genomic_DNA"/>
</dbReference>
<protein>
    <submittedName>
        <fullName evidence="4">4-hydroxythreonine-4-phosphate dehydrogenase 3</fullName>
        <ecNumber evidence="4">1.1.1.262</ecNumber>
    </submittedName>
</protein>
<evidence type="ECO:0000313" key="4">
    <source>
        <dbReference type="EMBL" id="SCM83286.1"/>
    </source>
</evidence>
<proteinExistence type="predicted"/>
<dbReference type="SUPFAM" id="SSF53659">
    <property type="entry name" value="Isocitrate/Isopropylmalate dehydrogenase-like"/>
    <property type="match status" value="1"/>
</dbReference>
<dbReference type="InterPro" id="IPR005255">
    <property type="entry name" value="PdxA_fam"/>
</dbReference>
<dbReference type="AlphaFoldDB" id="A0A212M0J5"/>
<dbReference type="RefSeq" id="WP_288185756.1">
    <property type="nucleotide sequence ID" value="NZ_LT608335.1"/>
</dbReference>
<evidence type="ECO:0000256" key="3">
    <source>
        <dbReference type="ARBA" id="ARBA00023027"/>
    </source>
</evidence>
<dbReference type="PANTHER" id="PTHR30004">
    <property type="entry name" value="4-HYDROXYTHREONINE-4-PHOSPHATE DEHYDROGENASE"/>
    <property type="match status" value="1"/>
</dbReference>
<organism evidence="4">
    <name type="scientific">uncultured Sporomusa sp</name>
    <dbReference type="NCBI Taxonomy" id="307249"/>
    <lineage>
        <taxon>Bacteria</taxon>
        <taxon>Bacillati</taxon>
        <taxon>Bacillota</taxon>
        <taxon>Negativicutes</taxon>
        <taxon>Selenomonadales</taxon>
        <taxon>Sporomusaceae</taxon>
        <taxon>Sporomusa</taxon>
        <taxon>environmental samples</taxon>
    </lineage>
</organism>
<dbReference type="PANTHER" id="PTHR30004:SF3">
    <property type="entry name" value="4-HYDROXYTHREONINE-4-PHOSPHATE DEHYDROGENASE 2-RELATED"/>
    <property type="match status" value="1"/>
</dbReference>
<gene>
    <name evidence="4" type="primary">pdxA</name>
    <name evidence="4" type="ORF">KL86SPO_70144</name>
</gene>
<sequence>MKPLLGILPGDATGIGPELVAKLCSTTKLRMYCRPVLIGDLRVLEMGKRIAKTDFPVVVIDDISQAGWDNGLPVLDQRNLDPGTITLGKIDKLSGKITGDTLVTAINLLRRNALDGFVYAPLNKAALQYGGYDFEDEQQLFAHYLDWHGPSSEMNVLKNLWTSRVTSHIPLEQVCASLTTDTILTAIRLAHQTLQKAGFQDPRIAVAAVNPHAGEDGLCGRQEIDIIAPALRLARAEGINVMGPYPSDTIFINAFKGHYNAVVTMFHDQGQIALKLLGFQFGVTVAAGLPYAITTPAHGTAFDIAGFGLANPSATEQAVLIAARLAG</sequence>
<keyword evidence="1" id="KW-0479">Metal-binding</keyword>